<keyword evidence="3" id="KW-1185">Reference proteome</keyword>
<evidence type="ECO:0000313" key="3">
    <source>
        <dbReference type="Proteomes" id="UP000193067"/>
    </source>
</evidence>
<name>A0A1Y2I6S4_TRAC3</name>
<evidence type="ECO:0000313" key="2">
    <source>
        <dbReference type="EMBL" id="OSC96835.1"/>
    </source>
</evidence>
<proteinExistence type="predicted"/>
<protein>
    <submittedName>
        <fullName evidence="2">Uncharacterized protein</fullName>
    </submittedName>
</protein>
<feature type="compositionally biased region" description="Basic residues" evidence="1">
    <location>
        <begin position="139"/>
        <end position="150"/>
    </location>
</feature>
<evidence type="ECO:0000256" key="1">
    <source>
        <dbReference type="SAM" id="MobiDB-lite"/>
    </source>
</evidence>
<organism evidence="2 3">
    <name type="scientific">Trametes coccinea (strain BRFM310)</name>
    <name type="common">Pycnoporus coccineus</name>
    <dbReference type="NCBI Taxonomy" id="1353009"/>
    <lineage>
        <taxon>Eukaryota</taxon>
        <taxon>Fungi</taxon>
        <taxon>Dikarya</taxon>
        <taxon>Basidiomycota</taxon>
        <taxon>Agaricomycotina</taxon>
        <taxon>Agaricomycetes</taxon>
        <taxon>Polyporales</taxon>
        <taxon>Polyporaceae</taxon>
        <taxon>Trametes</taxon>
    </lineage>
</organism>
<accession>A0A1Y2I6S4</accession>
<sequence length="277" mass="30106">MTVMALSIGPGRCTSTVRFKNGCTESTRPAFALRTDEAADIGYASCGRGRVSPRRRCFRGLFSIPSDPTNGYSFPPARRAPAAWERIRSGSTNVEPCLVLANNPRPPRGVRGALPPPAHTLAIEYDASQEHAARGPSPRSRHLSYCRRARSPPDHSHRVVRVSQAEDEHGERASTVVGTDGRLQNPSRRPTAGVVPSSAAAPSNLTFRSFRGARVHSGVASTTARRTSSPGNCCPPWAAFSLPSAGLYPEDVGYRRRPVCERCSLHRHYVVIRPCSR</sequence>
<dbReference type="AlphaFoldDB" id="A0A1Y2I6S4"/>
<feature type="region of interest" description="Disordered" evidence="1">
    <location>
        <begin position="129"/>
        <end position="198"/>
    </location>
</feature>
<dbReference type="EMBL" id="KZ084164">
    <property type="protein sequence ID" value="OSC96835.1"/>
    <property type="molecule type" value="Genomic_DNA"/>
</dbReference>
<gene>
    <name evidence="2" type="ORF">PYCCODRAFT_1216997</name>
</gene>
<reference evidence="2 3" key="1">
    <citation type="journal article" date="2015" name="Biotechnol. Biofuels">
        <title>Enhanced degradation of softwood versus hardwood by the white-rot fungus Pycnoporus coccineus.</title>
        <authorList>
            <person name="Couturier M."/>
            <person name="Navarro D."/>
            <person name="Chevret D."/>
            <person name="Henrissat B."/>
            <person name="Piumi F."/>
            <person name="Ruiz-Duenas F.J."/>
            <person name="Martinez A.T."/>
            <person name="Grigoriev I.V."/>
            <person name="Riley R."/>
            <person name="Lipzen A."/>
            <person name="Berrin J.G."/>
            <person name="Master E.R."/>
            <person name="Rosso M.N."/>
        </authorList>
    </citation>
    <scope>NUCLEOTIDE SEQUENCE [LARGE SCALE GENOMIC DNA]</scope>
    <source>
        <strain evidence="2 3">BRFM310</strain>
    </source>
</reference>
<dbReference type="Proteomes" id="UP000193067">
    <property type="component" value="Unassembled WGS sequence"/>
</dbReference>